<dbReference type="eggNOG" id="COG1073">
    <property type="taxonomic scope" value="Bacteria"/>
</dbReference>
<feature type="compositionally biased region" description="Polar residues" evidence="1">
    <location>
        <begin position="1"/>
        <end position="10"/>
    </location>
</feature>
<name>D5UDF5_CELFN</name>
<dbReference type="GO" id="GO:0052689">
    <property type="term" value="F:carboxylic ester hydrolase activity"/>
    <property type="evidence" value="ECO:0007669"/>
    <property type="project" value="TreeGrafter"/>
</dbReference>
<dbReference type="PANTHER" id="PTHR43265:SF1">
    <property type="entry name" value="ESTERASE ESTD"/>
    <property type="match status" value="1"/>
</dbReference>
<dbReference type="HOGENOM" id="CLU_033707_1_1_11"/>
<dbReference type="SUPFAM" id="SSF53474">
    <property type="entry name" value="alpha/beta-Hydrolases"/>
    <property type="match status" value="1"/>
</dbReference>
<protein>
    <submittedName>
        <fullName evidence="3">Alpha/beta hydrolase fold protein</fullName>
    </submittedName>
</protein>
<proteinExistence type="predicted"/>
<evidence type="ECO:0000313" key="4">
    <source>
        <dbReference type="Proteomes" id="UP000000849"/>
    </source>
</evidence>
<reference evidence="3 4" key="1">
    <citation type="journal article" date="2010" name="Stand. Genomic Sci.">
        <title>Complete genome sequence of Cellulomonas flavigena type strain (134).</title>
        <authorList>
            <person name="Abt B."/>
            <person name="Foster B."/>
            <person name="Lapidus A."/>
            <person name="Clum A."/>
            <person name="Sun H."/>
            <person name="Pukall R."/>
            <person name="Lucas S."/>
            <person name="Glavina Del Rio T."/>
            <person name="Nolan M."/>
            <person name="Tice H."/>
            <person name="Cheng J.F."/>
            <person name="Pitluck S."/>
            <person name="Liolios K."/>
            <person name="Ivanova N."/>
            <person name="Mavromatis K."/>
            <person name="Ovchinnikova G."/>
            <person name="Pati A."/>
            <person name="Goodwin L."/>
            <person name="Chen A."/>
            <person name="Palaniappan K."/>
            <person name="Land M."/>
            <person name="Hauser L."/>
            <person name="Chang Y.J."/>
            <person name="Jeffries C.D."/>
            <person name="Rohde M."/>
            <person name="Goker M."/>
            <person name="Woyke T."/>
            <person name="Bristow J."/>
            <person name="Eisen J.A."/>
            <person name="Markowitz V."/>
            <person name="Hugenholtz P."/>
            <person name="Kyrpides N.C."/>
            <person name="Klenk H.P."/>
        </authorList>
    </citation>
    <scope>NUCLEOTIDE SEQUENCE [LARGE SCALE GENOMIC DNA]</scope>
    <source>
        <strain evidence="4">ATCC 482 / DSM 20109 / BCRC 11376 / JCM 18109 / NBRC 3775 / NCIMB 8073 / NRS 134</strain>
    </source>
</reference>
<keyword evidence="4" id="KW-1185">Reference proteome</keyword>
<evidence type="ECO:0000256" key="1">
    <source>
        <dbReference type="SAM" id="MobiDB-lite"/>
    </source>
</evidence>
<dbReference type="EMBL" id="CP001964">
    <property type="protein sequence ID" value="ADG76411.1"/>
    <property type="molecule type" value="Genomic_DNA"/>
</dbReference>
<organism evidence="3 4">
    <name type="scientific">Cellulomonas flavigena (strain ATCC 482 / DSM 20109 / BCRC 11376 / JCM 18109 / NBRC 3775 / NCIMB 8073 / NRS 134)</name>
    <dbReference type="NCBI Taxonomy" id="446466"/>
    <lineage>
        <taxon>Bacteria</taxon>
        <taxon>Bacillati</taxon>
        <taxon>Actinomycetota</taxon>
        <taxon>Actinomycetes</taxon>
        <taxon>Micrococcales</taxon>
        <taxon>Cellulomonadaceae</taxon>
        <taxon>Cellulomonas</taxon>
    </lineage>
</organism>
<dbReference type="PANTHER" id="PTHR43265">
    <property type="entry name" value="ESTERASE ESTD"/>
    <property type="match status" value="1"/>
</dbReference>
<dbReference type="KEGG" id="cfl:Cfla_3539"/>
<gene>
    <name evidence="3" type="ordered locus">Cfla_3539</name>
</gene>
<dbReference type="Pfam" id="PF12146">
    <property type="entry name" value="Hydrolase_4"/>
    <property type="match status" value="1"/>
</dbReference>
<dbReference type="Gene3D" id="3.40.50.1820">
    <property type="entry name" value="alpha/beta hydrolase"/>
    <property type="match status" value="1"/>
</dbReference>
<dbReference type="InterPro" id="IPR022742">
    <property type="entry name" value="Hydrolase_4"/>
</dbReference>
<dbReference type="STRING" id="446466.Cfla_3539"/>
<feature type="region of interest" description="Disordered" evidence="1">
    <location>
        <begin position="1"/>
        <end position="24"/>
    </location>
</feature>
<dbReference type="RefSeq" id="WP_013118739.1">
    <property type="nucleotide sequence ID" value="NC_014151.1"/>
</dbReference>
<feature type="domain" description="Serine aminopeptidase S33" evidence="2">
    <location>
        <begin position="55"/>
        <end position="265"/>
    </location>
</feature>
<dbReference type="OrthoDB" id="63034at2"/>
<accession>D5UDF5</accession>
<dbReference type="InterPro" id="IPR029058">
    <property type="entry name" value="AB_hydrolase_fold"/>
</dbReference>
<evidence type="ECO:0000313" key="3">
    <source>
        <dbReference type="EMBL" id="ADG76411.1"/>
    </source>
</evidence>
<dbReference type="InterPro" id="IPR053145">
    <property type="entry name" value="AB_hydrolase_Est10"/>
</dbReference>
<keyword evidence="3" id="KW-0378">Hydrolase</keyword>
<evidence type="ECO:0000259" key="2">
    <source>
        <dbReference type="Pfam" id="PF12146"/>
    </source>
</evidence>
<dbReference type="AlphaFoldDB" id="D5UDF5"/>
<dbReference type="Proteomes" id="UP000000849">
    <property type="component" value="Chromosome"/>
</dbReference>
<sequence>MTETTLTVTSAGHDLPGTLTTPAGPGPFPTVLLVPGSGPVDRDSNHKRMRLDVTRQLAVALGEAGLATFRYDKRGVGRSSGDWREAGFHESGDDVAAVLDALAARPEVDASRLVLVGHSEGALHAIEVAARRTDLAGVALLSTSAQPGLEVLRWQSRNVAGDLPAFVRGVLRLMRTDIEKKTEQNRVAIAATTGDVARIGGVRINARWHREFMAYDPRVDLPRITVPVLALTGSKDLQVDPADLTTVAELVAGPVETHVVQDVTHVLRRQDGRASLSAYKEEIRRPLDERVVDLLVTWARRVTTVAAAA</sequence>